<gene>
    <name evidence="1" type="ORF">J2Z34_000105</name>
</gene>
<evidence type="ECO:0000313" key="1">
    <source>
        <dbReference type="EMBL" id="MBP1917642.1"/>
    </source>
</evidence>
<name>A0ABS4FZF9_9CLOT</name>
<organism evidence="1 2">
    <name type="scientific">Youngiibacter multivorans</name>
    <dbReference type="NCBI Taxonomy" id="937251"/>
    <lineage>
        <taxon>Bacteria</taxon>
        <taxon>Bacillati</taxon>
        <taxon>Bacillota</taxon>
        <taxon>Clostridia</taxon>
        <taxon>Eubacteriales</taxon>
        <taxon>Clostridiaceae</taxon>
        <taxon>Youngiibacter</taxon>
    </lineage>
</organism>
<dbReference type="RefSeq" id="WP_209457889.1">
    <property type="nucleotide sequence ID" value="NZ_JAGGKC010000001.1"/>
</dbReference>
<accession>A0ABS4FZF9</accession>
<keyword evidence="2" id="KW-1185">Reference proteome</keyword>
<dbReference type="Proteomes" id="UP001519271">
    <property type="component" value="Unassembled WGS sequence"/>
</dbReference>
<dbReference type="EMBL" id="JAGGKC010000001">
    <property type="protein sequence ID" value="MBP1917642.1"/>
    <property type="molecule type" value="Genomic_DNA"/>
</dbReference>
<reference evidence="1 2" key="1">
    <citation type="submission" date="2021-03" db="EMBL/GenBank/DDBJ databases">
        <title>Genomic Encyclopedia of Type Strains, Phase IV (KMG-IV): sequencing the most valuable type-strain genomes for metagenomic binning, comparative biology and taxonomic classification.</title>
        <authorList>
            <person name="Goeker M."/>
        </authorList>
    </citation>
    <scope>NUCLEOTIDE SEQUENCE [LARGE SCALE GENOMIC DNA]</scope>
    <source>
        <strain evidence="1 2">DSM 6139</strain>
    </source>
</reference>
<protein>
    <submittedName>
        <fullName evidence="1">Ni,Fe-hydrogenase maturation factor</fullName>
    </submittedName>
</protein>
<dbReference type="Pfam" id="PF14199">
    <property type="entry name" value="DUF4317"/>
    <property type="match status" value="1"/>
</dbReference>
<evidence type="ECO:0000313" key="2">
    <source>
        <dbReference type="Proteomes" id="UP001519271"/>
    </source>
</evidence>
<sequence>MNKKDILELKRRLKKDYCTFSKVCGCYVNGEKNIILKFRENFLNLEEAEYHKYLDISNKVLSGTVGNNLLELNFPIGGADSNERQISLMQLKNSQLKDDDILDEFYQLVIENYEYTGNFIILIYHDRYDVMTRTKDNIKLDESEETFEYVLCAICPVTLTDPGLSYSDAENRIKARHRDWVVDVPTNGFLFPAFIDRSSDVNSVIYYTKNAKDPHPEIMETVLGCPEKQTTAIIKDSFHAMVVDAFGGDDEKGDLVYLELQENINAMVEEFDANYGDTDADPITLTAKDIQELLEDCGVSGEIAEELEKAFSEYFEDGFPLAETLIDNKALKANEQRKKEGRLIKQVETLQGKLEEMKQMTEDVERSEDVGQAETVQDAAISEFDIVLHVNPEKVPYIKARVIDGQKCIIIPVNDEEQATVNGKTGLI</sequence>
<dbReference type="InterPro" id="IPR025466">
    <property type="entry name" value="DUF4317"/>
</dbReference>
<proteinExistence type="predicted"/>
<comment type="caution">
    <text evidence="1">The sequence shown here is derived from an EMBL/GenBank/DDBJ whole genome shotgun (WGS) entry which is preliminary data.</text>
</comment>